<comment type="similarity">
    <text evidence="2 9">Belongs to the eIF-2B alpha/beta/delta subunits family.</text>
</comment>
<feature type="chain" id="PRO_5040924291" description="Translation initiation factor eIF2B subunit beta" evidence="10">
    <location>
        <begin position="26"/>
        <end position="404"/>
    </location>
</feature>
<dbReference type="Pfam" id="PF01008">
    <property type="entry name" value="IF-2B"/>
    <property type="match status" value="2"/>
</dbReference>
<dbReference type="AlphaFoldDB" id="A0A9X0D2J2"/>
<keyword evidence="3" id="KW-0963">Cytoplasm</keyword>
<protein>
    <recommendedName>
        <fullName evidence="6">Translation initiation factor eIF2B subunit beta</fullName>
    </recommendedName>
    <alternativeName>
        <fullName evidence="7">eIF2B GDP-GTP exchange factor subunit beta</fullName>
    </alternativeName>
</protein>
<proteinExistence type="inferred from homology"/>
<evidence type="ECO:0000256" key="7">
    <source>
        <dbReference type="ARBA" id="ARBA00044228"/>
    </source>
</evidence>
<comment type="subunit">
    <text evidence="8">Component of the translation initiation factor 2B (eIF2B) complex which is a heterodecamer of two sets of five different subunits: alpha, beta, gamma, delta and epsilon. Subunits alpha, beta and delta comprise a regulatory subcomplex and subunits epsilon and gamma comprise a catalytic subcomplex. Within the complex, the hexameric regulatory complex resides at the center, with the two heterodimeric catalytic subcomplexes bound on opposite sides.</text>
</comment>
<evidence type="ECO:0000256" key="10">
    <source>
        <dbReference type="SAM" id="SignalP"/>
    </source>
</evidence>
<feature type="domain" description="F5/8 type C" evidence="11">
    <location>
        <begin position="29"/>
        <end position="158"/>
    </location>
</feature>
<dbReference type="OrthoDB" id="269919at2759"/>
<evidence type="ECO:0000256" key="8">
    <source>
        <dbReference type="ARBA" id="ARBA00046432"/>
    </source>
</evidence>
<dbReference type="SUPFAM" id="SSF49785">
    <property type="entry name" value="Galactose-binding domain-like"/>
    <property type="match status" value="1"/>
</dbReference>
<evidence type="ECO:0000256" key="2">
    <source>
        <dbReference type="ARBA" id="ARBA00007251"/>
    </source>
</evidence>
<dbReference type="Gene3D" id="2.60.120.260">
    <property type="entry name" value="Galactose-binding domain-like"/>
    <property type="match status" value="2"/>
</dbReference>
<dbReference type="PROSITE" id="PS50022">
    <property type="entry name" value="FA58C_3"/>
    <property type="match status" value="1"/>
</dbReference>
<evidence type="ECO:0000259" key="11">
    <source>
        <dbReference type="PROSITE" id="PS50022"/>
    </source>
</evidence>
<dbReference type="GO" id="GO:0005829">
    <property type="term" value="C:cytosol"/>
    <property type="evidence" value="ECO:0007669"/>
    <property type="project" value="UniProtKB-SubCell"/>
</dbReference>
<evidence type="ECO:0000256" key="6">
    <source>
        <dbReference type="ARBA" id="ARBA00044122"/>
    </source>
</evidence>
<dbReference type="InterPro" id="IPR000649">
    <property type="entry name" value="IF-2B-related"/>
</dbReference>
<keyword evidence="13" id="KW-1185">Reference proteome</keyword>
<evidence type="ECO:0000256" key="9">
    <source>
        <dbReference type="RuleBase" id="RU003814"/>
    </source>
</evidence>
<feature type="signal peptide" evidence="10">
    <location>
        <begin position="1"/>
        <end position="25"/>
    </location>
</feature>
<dbReference type="Pfam" id="PF00754">
    <property type="entry name" value="F5_F8_type_C"/>
    <property type="match status" value="1"/>
</dbReference>
<dbReference type="EMBL" id="MU825900">
    <property type="protein sequence ID" value="KAJ7383368.1"/>
    <property type="molecule type" value="Genomic_DNA"/>
</dbReference>
<evidence type="ECO:0000256" key="4">
    <source>
        <dbReference type="ARBA" id="ARBA00022540"/>
    </source>
</evidence>
<comment type="subcellular location">
    <subcellularLocation>
        <location evidence="1">Cytoplasm</location>
        <location evidence="1">Cytosol</location>
    </subcellularLocation>
</comment>
<keyword evidence="10" id="KW-0732">Signal</keyword>
<dbReference type="InterPro" id="IPR008979">
    <property type="entry name" value="Galactose-bd-like_sf"/>
</dbReference>
<gene>
    <name evidence="12" type="primary">EIF2B2</name>
    <name evidence="12" type="ORF">OS493_028447</name>
</gene>
<dbReference type="GO" id="GO:0005085">
    <property type="term" value="F:guanyl-nucleotide exchange factor activity"/>
    <property type="evidence" value="ECO:0007669"/>
    <property type="project" value="TreeGrafter"/>
</dbReference>
<dbReference type="PANTHER" id="PTHR45859">
    <property type="entry name" value="TRANSLATION INITIATION FACTOR EIF-2B SUBUNIT BETA"/>
    <property type="match status" value="1"/>
</dbReference>
<dbReference type="InterPro" id="IPR042529">
    <property type="entry name" value="IF_2B-like_C"/>
</dbReference>
<evidence type="ECO:0000256" key="1">
    <source>
        <dbReference type="ARBA" id="ARBA00004514"/>
    </source>
</evidence>
<dbReference type="InterPro" id="IPR037171">
    <property type="entry name" value="NagB/RpiA_transferase-like"/>
</dbReference>
<name>A0A9X0D2J2_9CNID</name>
<evidence type="ECO:0000313" key="13">
    <source>
        <dbReference type="Proteomes" id="UP001163046"/>
    </source>
</evidence>
<evidence type="ECO:0000313" key="12">
    <source>
        <dbReference type="EMBL" id="KAJ7383368.1"/>
    </source>
</evidence>
<dbReference type="SUPFAM" id="SSF100950">
    <property type="entry name" value="NagB/RpiA/CoA transferase-like"/>
    <property type="match status" value="1"/>
</dbReference>
<dbReference type="Gene3D" id="3.40.50.10470">
    <property type="entry name" value="Translation initiation factor eif-2b, domain 2"/>
    <property type="match status" value="1"/>
</dbReference>
<accession>A0A9X0D2J2</accession>
<comment type="caution">
    <text evidence="12">The sequence shown here is derived from an EMBL/GenBank/DDBJ whole genome shotgun (WGS) entry which is preliminary data.</text>
</comment>
<dbReference type="InterPro" id="IPR051855">
    <property type="entry name" value="eIF2B_beta_subunit"/>
</dbReference>
<sequence>MTTRSVLAIHIIIILILYILLPSDGNQGCSPYDVPLTASLPDSNFNASSVLSGSLNQPYMAKLNGSKEWCPLNANPDSEFIQVDLSTPFRVCAVDTQGHHTLSSWFVSSYKIFPGNADGNSVARNGLNDNSSFVARYLRIFPLTWNTWPCMRIEVYGRALKIIREEYAGSVSGKTEEGETEESLPKLLMTGGPSTSDFNKPSHGLKVLNIRVPLFIDALNELLLELESRMPQENGKFSVIVAEGAPFYKGQELAKSLAQQGIETTVITDSAVFAIMSRVNKVIIGTPRCDGRWRFCDPLLVPMLSRLLPSTIQVPLIVCAAMYKLTPQYIVSYDQDSCNKFVVPHDVMKFSEGSILSKIDVHNPVFDYIPPDLVNLCISNIGGYSPSYVYRLVSELYHADDYYL</sequence>
<evidence type="ECO:0000256" key="3">
    <source>
        <dbReference type="ARBA" id="ARBA00022490"/>
    </source>
</evidence>
<organism evidence="12 13">
    <name type="scientific">Desmophyllum pertusum</name>
    <dbReference type="NCBI Taxonomy" id="174260"/>
    <lineage>
        <taxon>Eukaryota</taxon>
        <taxon>Metazoa</taxon>
        <taxon>Cnidaria</taxon>
        <taxon>Anthozoa</taxon>
        <taxon>Hexacorallia</taxon>
        <taxon>Scleractinia</taxon>
        <taxon>Caryophylliina</taxon>
        <taxon>Caryophylliidae</taxon>
        <taxon>Desmophyllum</taxon>
    </lineage>
</organism>
<keyword evidence="4 12" id="KW-0396">Initiation factor</keyword>
<dbReference type="CDD" id="cd00057">
    <property type="entry name" value="FA58C"/>
    <property type="match status" value="1"/>
</dbReference>
<evidence type="ECO:0000256" key="5">
    <source>
        <dbReference type="ARBA" id="ARBA00022917"/>
    </source>
</evidence>
<reference evidence="12" key="1">
    <citation type="submission" date="2023-01" db="EMBL/GenBank/DDBJ databases">
        <title>Genome assembly of the deep-sea coral Lophelia pertusa.</title>
        <authorList>
            <person name="Herrera S."/>
            <person name="Cordes E."/>
        </authorList>
    </citation>
    <scope>NUCLEOTIDE SEQUENCE</scope>
    <source>
        <strain evidence="12">USNM1676648</strain>
        <tissue evidence="12">Polyp</tissue>
    </source>
</reference>
<dbReference type="Proteomes" id="UP001163046">
    <property type="component" value="Unassembled WGS sequence"/>
</dbReference>
<dbReference type="GO" id="GO:0005851">
    <property type="term" value="C:eukaryotic translation initiation factor 2B complex"/>
    <property type="evidence" value="ECO:0007669"/>
    <property type="project" value="TreeGrafter"/>
</dbReference>
<dbReference type="GO" id="GO:0003743">
    <property type="term" value="F:translation initiation factor activity"/>
    <property type="evidence" value="ECO:0007669"/>
    <property type="project" value="UniProtKB-KW"/>
</dbReference>
<dbReference type="InterPro" id="IPR000421">
    <property type="entry name" value="FA58C"/>
</dbReference>
<keyword evidence="5" id="KW-0648">Protein biosynthesis</keyword>
<dbReference type="PANTHER" id="PTHR45859:SF1">
    <property type="entry name" value="TRANSLATION INITIATION FACTOR EIF-2B SUBUNIT BETA"/>
    <property type="match status" value="1"/>
</dbReference>